<dbReference type="VEuPathDB" id="FungiDB:SAPIO_CDS5546"/>
<dbReference type="OMA" id="GPLYILQ"/>
<comment type="caution">
    <text evidence="2">The sequence shown here is derived from an EMBL/GenBank/DDBJ whole genome shotgun (WGS) entry which is preliminary data.</text>
</comment>
<dbReference type="OrthoDB" id="5389734at2759"/>
<accession>A0A084G4V7</accession>
<feature type="compositionally biased region" description="Basic and acidic residues" evidence="1">
    <location>
        <begin position="439"/>
        <end position="452"/>
    </location>
</feature>
<dbReference type="Proteomes" id="UP000028545">
    <property type="component" value="Unassembled WGS sequence"/>
</dbReference>
<gene>
    <name evidence="2" type="ORF">SAPIO_CDS5546</name>
</gene>
<dbReference type="AlphaFoldDB" id="A0A084G4V7"/>
<reference evidence="2 3" key="1">
    <citation type="journal article" date="2014" name="Genome Announc.">
        <title>Draft genome sequence of the pathogenic fungus Scedosporium apiospermum.</title>
        <authorList>
            <person name="Vandeputte P."/>
            <person name="Ghamrawi S."/>
            <person name="Rechenmann M."/>
            <person name="Iltis A."/>
            <person name="Giraud S."/>
            <person name="Fleury M."/>
            <person name="Thornton C."/>
            <person name="Delhaes L."/>
            <person name="Meyer W."/>
            <person name="Papon N."/>
            <person name="Bouchara J.P."/>
        </authorList>
    </citation>
    <scope>NUCLEOTIDE SEQUENCE [LARGE SCALE GENOMIC DNA]</scope>
    <source>
        <strain evidence="2 3">IHEM 14462</strain>
    </source>
</reference>
<feature type="region of interest" description="Disordered" evidence="1">
    <location>
        <begin position="643"/>
        <end position="684"/>
    </location>
</feature>
<feature type="region of interest" description="Disordered" evidence="1">
    <location>
        <begin position="614"/>
        <end position="633"/>
    </location>
</feature>
<evidence type="ECO:0000313" key="3">
    <source>
        <dbReference type="Proteomes" id="UP000028545"/>
    </source>
</evidence>
<feature type="compositionally biased region" description="Polar residues" evidence="1">
    <location>
        <begin position="362"/>
        <end position="375"/>
    </location>
</feature>
<feature type="compositionally biased region" description="Polar residues" evidence="1">
    <location>
        <begin position="644"/>
        <end position="678"/>
    </location>
</feature>
<dbReference type="EMBL" id="JOWA01000099">
    <property type="protein sequence ID" value="KEZ42369.1"/>
    <property type="molecule type" value="Genomic_DNA"/>
</dbReference>
<dbReference type="KEGG" id="sapo:SAPIO_CDS5546"/>
<dbReference type="GeneID" id="27724618"/>
<name>A0A084G4V7_PSEDA</name>
<feature type="compositionally biased region" description="Polar residues" evidence="1">
    <location>
        <begin position="518"/>
        <end position="544"/>
    </location>
</feature>
<dbReference type="HOGENOM" id="CLU_010732_0_0_1"/>
<sequence length="819" mass="91513">MTTTHLPVLTLDSYDNPPPIVLMPPSDGSSVTTGASAAVSIANPKTSSPLTLHPPSEAEIRLLRLKNRSPKAPAHAHPIPSMQNAFNESLVEATRGPADKPKLRQYDAKTRRERLIAQEKNEEPHCLRWRYRPGQTQHELRKLMSQISFGMNLLLNGKANSDDQVVSIIQGHIDEIDEFLEVALEDFQQAATDLSGRIKYLRLPLDHLEVFEKLLEDRNYRAELIQNNEVIEHILNRTASMADQYENDFAEGLRSTQDFIAYLSEQRNSPRRSQYPDIDDIYNAMNGNTDGWQRAFKDLQHRASKLDELSTELSTMVAEMQKKAGEVSRRTWINIEPFSLPQVSSVRLSQQTSPASSPPPSVMSNRSPASSNSVGESITAAHAPMNSIQFNRLTITAQLGPALENPFDDLKYNTRRQDDAISEESSTHEEVVTTAADDYVYHEVNDDAKDQTIGDTDGGEGQDREEPNDGPREGDNEDDTYGSLYILQPRTYTPRLPAPLPSPAVKEYTPAETVEPLSPNSPNLRDSFSPRTTIRGSVEQQPASTPGLPKRSSLRQRVSLKANPPESIKIPPPHVMRSTPQLRESIRDQPTQPPLPPPDSAYGSDIDLRNRASAAIPEPSPPIFTHTMPSPLSDRQIYHPVQASPHSPLQQRPHTSYNAFPARQGTNSGYYPSHTRNVPSRAGGASMLSKVTTLTYDSSTTQGGKGEKRLKKKKSAFGWLKKAFSLSEEEKAAFEARRAAQDRNLYYENRSNKFLDGRRVRQPGQPDHRSPSNSTYQASTYQASVYPQSQYQNSNYPNSAYQHSMYHESTGYPSPTGYH</sequence>
<feature type="compositionally biased region" description="Polar residues" evidence="1">
    <location>
        <begin position="771"/>
        <end position="802"/>
    </location>
</feature>
<keyword evidence="3" id="KW-1185">Reference proteome</keyword>
<feature type="region of interest" description="Disordered" evidence="1">
    <location>
        <begin position="343"/>
        <end position="375"/>
    </location>
</feature>
<feature type="compositionally biased region" description="Polar residues" evidence="1">
    <location>
        <begin position="343"/>
        <end position="352"/>
    </location>
</feature>
<evidence type="ECO:0000313" key="2">
    <source>
        <dbReference type="EMBL" id="KEZ42369.1"/>
    </source>
</evidence>
<feature type="compositionally biased region" description="Basic and acidic residues" evidence="1">
    <location>
        <begin position="461"/>
        <end position="474"/>
    </location>
</feature>
<feature type="region of interest" description="Disordered" evidence="1">
    <location>
        <begin position="438"/>
        <end position="605"/>
    </location>
</feature>
<protein>
    <submittedName>
        <fullName evidence="2">Uncharacterized protein</fullName>
    </submittedName>
</protein>
<evidence type="ECO:0000256" key="1">
    <source>
        <dbReference type="SAM" id="MobiDB-lite"/>
    </source>
</evidence>
<organism evidence="2 3">
    <name type="scientific">Pseudallescheria apiosperma</name>
    <name type="common">Scedosporium apiospermum</name>
    <dbReference type="NCBI Taxonomy" id="563466"/>
    <lineage>
        <taxon>Eukaryota</taxon>
        <taxon>Fungi</taxon>
        <taxon>Dikarya</taxon>
        <taxon>Ascomycota</taxon>
        <taxon>Pezizomycotina</taxon>
        <taxon>Sordariomycetes</taxon>
        <taxon>Hypocreomycetidae</taxon>
        <taxon>Microascales</taxon>
        <taxon>Microascaceae</taxon>
        <taxon>Scedosporium</taxon>
    </lineage>
</organism>
<dbReference type="RefSeq" id="XP_016642168.1">
    <property type="nucleotide sequence ID" value="XM_016787853.1"/>
</dbReference>
<feature type="region of interest" description="Disordered" evidence="1">
    <location>
        <begin position="754"/>
        <end position="819"/>
    </location>
</feature>
<proteinExistence type="predicted"/>